<evidence type="ECO:0000313" key="5">
    <source>
        <dbReference type="EMBL" id="MCK8488724.1"/>
    </source>
</evidence>
<organism evidence="5 6">
    <name type="scientific">Paenibacillus mellifer</name>
    <dbReference type="NCBI Taxonomy" id="2937794"/>
    <lineage>
        <taxon>Bacteria</taxon>
        <taxon>Bacillati</taxon>
        <taxon>Bacillota</taxon>
        <taxon>Bacilli</taxon>
        <taxon>Bacillales</taxon>
        <taxon>Paenibacillaceae</taxon>
        <taxon>Paenibacillus</taxon>
    </lineage>
</organism>
<accession>A0A9X1Y0K6</accession>
<dbReference type="InterPro" id="IPR000757">
    <property type="entry name" value="Beta-glucanase-like"/>
</dbReference>
<keyword evidence="2" id="KW-0732">Signal</keyword>
<dbReference type="CDD" id="cd00413">
    <property type="entry name" value="Glyco_hydrolase_16"/>
    <property type="match status" value="1"/>
</dbReference>
<feature type="domain" description="CBM6" evidence="3">
    <location>
        <begin position="289"/>
        <end position="420"/>
    </location>
</feature>
<dbReference type="GO" id="GO:0005975">
    <property type="term" value="P:carbohydrate metabolic process"/>
    <property type="evidence" value="ECO:0007669"/>
    <property type="project" value="InterPro"/>
</dbReference>
<evidence type="ECO:0000256" key="2">
    <source>
        <dbReference type="SAM" id="SignalP"/>
    </source>
</evidence>
<gene>
    <name evidence="5" type="ORF">M0651_16220</name>
</gene>
<dbReference type="Gene3D" id="2.60.120.260">
    <property type="entry name" value="Galactose-binding domain-like"/>
    <property type="match status" value="1"/>
</dbReference>
<dbReference type="PANTHER" id="PTHR10963">
    <property type="entry name" value="GLYCOSYL HYDROLASE-RELATED"/>
    <property type="match status" value="1"/>
</dbReference>
<dbReference type="PROSITE" id="PS51175">
    <property type="entry name" value="CBM6"/>
    <property type="match status" value="1"/>
</dbReference>
<protein>
    <submittedName>
        <fullName evidence="5">Family 16 glycosylhydrolase</fullName>
    </submittedName>
</protein>
<dbReference type="GO" id="GO:0030246">
    <property type="term" value="F:carbohydrate binding"/>
    <property type="evidence" value="ECO:0007669"/>
    <property type="project" value="InterPro"/>
</dbReference>
<proteinExistence type="inferred from homology"/>
<evidence type="ECO:0000259" key="3">
    <source>
        <dbReference type="PROSITE" id="PS51175"/>
    </source>
</evidence>
<feature type="signal peptide" evidence="2">
    <location>
        <begin position="1"/>
        <end position="28"/>
    </location>
</feature>
<dbReference type="RefSeq" id="WP_248552786.1">
    <property type="nucleotide sequence ID" value="NZ_JALPRK010000016.1"/>
</dbReference>
<dbReference type="InterPro" id="IPR050546">
    <property type="entry name" value="Glycosyl_Hydrlase_16"/>
</dbReference>
<dbReference type="SUPFAM" id="SSF49785">
    <property type="entry name" value="Galactose-binding domain-like"/>
    <property type="match status" value="1"/>
</dbReference>
<dbReference type="PROSITE" id="PS51762">
    <property type="entry name" value="GH16_2"/>
    <property type="match status" value="1"/>
</dbReference>
<feature type="chain" id="PRO_5040831777" evidence="2">
    <location>
        <begin position="29"/>
        <end position="423"/>
    </location>
</feature>
<dbReference type="GO" id="GO:0004553">
    <property type="term" value="F:hydrolase activity, hydrolyzing O-glycosyl compounds"/>
    <property type="evidence" value="ECO:0007669"/>
    <property type="project" value="InterPro"/>
</dbReference>
<evidence type="ECO:0000313" key="6">
    <source>
        <dbReference type="Proteomes" id="UP001139534"/>
    </source>
</evidence>
<dbReference type="PANTHER" id="PTHR10963:SF55">
    <property type="entry name" value="GLYCOSIDE HYDROLASE FAMILY 16 PROTEIN"/>
    <property type="match status" value="1"/>
</dbReference>
<dbReference type="Gene3D" id="2.60.120.200">
    <property type="match status" value="1"/>
</dbReference>
<dbReference type="InterPro" id="IPR013320">
    <property type="entry name" value="ConA-like_dom_sf"/>
</dbReference>
<dbReference type="Proteomes" id="UP001139534">
    <property type="component" value="Unassembled WGS sequence"/>
</dbReference>
<dbReference type="Pfam" id="PF00722">
    <property type="entry name" value="Glyco_hydro_16"/>
    <property type="match status" value="1"/>
</dbReference>
<dbReference type="InterPro" id="IPR005084">
    <property type="entry name" value="CBM6"/>
</dbReference>
<evidence type="ECO:0000259" key="4">
    <source>
        <dbReference type="PROSITE" id="PS51762"/>
    </source>
</evidence>
<dbReference type="InterPro" id="IPR008979">
    <property type="entry name" value="Galactose-bd-like_sf"/>
</dbReference>
<dbReference type="AlphaFoldDB" id="A0A9X1Y0K6"/>
<evidence type="ECO:0000256" key="1">
    <source>
        <dbReference type="ARBA" id="ARBA00006865"/>
    </source>
</evidence>
<dbReference type="SUPFAM" id="SSF49899">
    <property type="entry name" value="Concanavalin A-like lectins/glucanases"/>
    <property type="match status" value="1"/>
</dbReference>
<dbReference type="EMBL" id="JALPRK010000016">
    <property type="protein sequence ID" value="MCK8488724.1"/>
    <property type="molecule type" value="Genomic_DNA"/>
</dbReference>
<comment type="caution">
    <text evidence="5">The sequence shown here is derived from an EMBL/GenBank/DDBJ whole genome shotgun (WGS) entry which is preliminary data.</text>
</comment>
<reference evidence="5" key="1">
    <citation type="submission" date="2022-04" db="EMBL/GenBank/DDBJ databases">
        <authorList>
            <person name="Seo M.-J."/>
        </authorList>
    </citation>
    <scope>NUCLEOTIDE SEQUENCE</scope>
    <source>
        <strain evidence="5">MBLB2552</strain>
    </source>
</reference>
<name>A0A9X1Y0K6_9BACL</name>
<keyword evidence="6" id="KW-1185">Reference proteome</keyword>
<feature type="domain" description="GH16" evidence="4">
    <location>
        <begin position="29"/>
        <end position="286"/>
    </location>
</feature>
<comment type="similarity">
    <text evidence="1">Belongs to the glycosyl hydrolase 16 family.</text>
</comment>
<sequence>MKKVILFALTLLLAASTASFSTKQTAFAADTPANPIDKPGWVLTKHDEFNGTTLDTSLWVTRYLGFRTSTDRGNADYDFKDGSIVLRVTDRTPTYYSSGDPMKVSSLQTAQGDFHQGSYTKHHNEPYASKFSQKYGYFEIRAKGQADRSGHSAFWLNTDDPSIYPQSTRNTKNQLEIDVFENFRRNQYRFNLYNPMNAGIGNTNGGTYSFDFSADFHIYAMEWSPEYVKYYVDNQLVKQLDASNLVDKPMFVYLSLYVNTWGGDSSPTYPAEFTIDYFRAYQKADQVDVKQEAENLPIVLSSGVTKENWNDGASGGGWVKVLSDSTNDYAEFTANVPSPGAYQVITGYRSGSARGTAQLSINGQTHGSAIDMYGSSATYKEAQITVNFGSAGDKKFRYTVTGKNASSTDYQLGIDYIRLVKVN</sequence>